<dbReference type="InterPro" id="IPR001926">
    <property type="entry name" value="TrpB-like_PALP"/>
</dbReference>
<dbReference type="Proteomes" id="UP000612362">
    <property type="component" value="Unassembled WGS sequence"/>
</dbReference>
<dbReference type="AlphaFoldDB" id="A0A8J3MTC3"/>
<dbReference type="EMBL" id="BNJF01000002">
    <property type="protein sequence ID" value="GHO45761.1"/>
    <property type="molecule type" value="Genomic_DNA"/>
</dbReference>
<evidence type="ECO:0000256" key="1">
    <source>
        <dbReference type="ARBA" id="ARBA00001933"/>
    </source>
</evidence>
<dbReference type="GO" id="GO:0019148">
    <property type="term" value="F:D-cysteine desulfhydrase activity"/>
    <property type="evidence" value="ECO:0007669"/>
    <property type="project" value="TreeGrafter"/>
</dbReference>
<dbReference type="SUPFAM" id="SSF53686">
    <property type="entry name" value="Tryptophan synthase beta subunit-like PLP-dependent enzymes"/>
    <property type="match status" value="1"/>
</dbReference>
<evidence type="ECO:0000313" key="6">
    <source>
        <dbReference type="Proteomes" id="UP000612362"/>
    </source>
</evidence>
<evidence type="ECO:0000256" key="2">
    <source>
        <dbReference type="ARBA" id="ARBA00008639"/>
    </source>
</evidence>
<accession>A0A8J3MTC3</accession>
<evidence type="ECO:0000313" key="5">
    <source>
        <dbReference type="EMBL" id="GHO45761.1"/>
    </source>
</evidence>
<keyword evidence="3" id="KW-0663">Pyridoxal phosphate</keyword>
<protein>
    <recommendedName>
        <fullName evidence="4">Tryptophan synthase beta chain-like PALP domain-containing protein</fullName>
    </recommendedName>
</protein>
<dbReference type="InterPro" id="IPR027278">
    <property type="entry name" value="ACCD_DCysDesulf"/>
</dbReference>
<gene>
    <name evidence="5" type="ORF">KSX_39240</name>
</gene>
<sequence length="160" mass="17886">MNRSLEEVLESYPRISLTRLPTPLQALPLLSTKLGLHLYMKRDDLTDLTFGGDKPRKLEHEVARAQEQGADTLVTCGSSQSNHARLTMAAARKVGMDCVVILSRDQYQLLQGNLLTVYLMGAQVHLVETSNHWDLESHVQNDRSTDCAPVRGVHLPTPSW</sequence>
<comment type="similarity">
    <text evidence="2">Belongs to the ACC deaminase/D-cysteine desulfhydrase family.</text>
</comment>
<evidence type="ECO:0000259" key="4">
    <source>
        <dbReference type="Pfam" id="PF00291"/>
    </source>
</evidence>
<organism evidence="5 6">
    <name type="scientific">Ktedonospora formicarum</name>
    <dbReference type="NCBI Taxonomy" id="2778364"/>
    <lineage>
        <taxon>Bacteria</taxon>
        <taxon>Bacillati</taxon>
        <taxon>Chloroflexota</taxon>
        <taxon>Ktedonobacteria</taxon>
        <taxon>Ktedonobacterales</taxon>
        <taxon>Ktedonobacteraceae</taxon>
        <taxon>Ktedonospora</taxon>
    </lineage>
</organism>
<dbReference type="RefSeq" id="WP_220195190.1">
    <property type="nucleotide sequence ID" value="NZ_BNJF01000002.1"/>
</dbReference>
<dbReference type="PANTHER" id="PTHR43780">
    <property type="entry name" value="1-AMINOCYCLOPROPANE-1-CARBOXYLATE DEAMINASE-RELATED"/>
    <property type="match status" value="1"/>
</dbReference>
<keyword evidence="6" id="KW-1185">Reference proteome</keyword>
<comment type="caution">
    <text evidence="5">The sequence shown here is derived from an EMBL/GenBank/DDBJ whole genome shotgun (WGS) entry which is preliminary data.</text>
</comment>
<comment type="cofactor">
    <cofactor evidence="1">
        <name>pyridoxal 5'-phosphate</name>
        <dbReference type="ChEBI" id="CHEBI:597326"/>
    </cofactor>
</comment>
<dbReference type="Gene3D" id="3.40.50.1100">
    <property type="match status" value="2"/>
</dbReference>
<name>A0A8J3MTC3_9CHLR</name>
<dbReference type="GO" id="GO:1901605">
    <property type="term" value="P:alpha-amino acid metabolic process"/>
    <property type="evidence" value="ECO:0007669"/>
    <property type="project" value="UniProtKB-ARBA"/>
</dbReference>
<dbReference type="Pfam" id="PF00291">
    <property type="entry name" value="PALP"/>
    <property type="match status" value="1"/>
</dbReference>
<feature type="domain" description="Tryptophan synthase beta chain-like PALP" evidence="4">
    <location>
        <begin position="16"/>
        <end position="134"/>
    </location>
</feature>
<dbReference type="PANTHER" id="PTHR43780:SF2">
    <property type="entry name" value="1-AMINOCYCLOPROPANE-1-CARBOXYLATE DEAMINASE-RELATED"/>
    <property type="match status" value="1"/>
</dbReference>
<proteinExistence type="inferred from homology"/>
<dbReference type="InterPro" id="IPR036052">
    <property type="entry name" value="TrpB-like_PALP_sf"/>
</dbReference>
<reference evidence="5" key="1">
    <citation type="submission" date="2020-10" db="EMBL/GenBank/DDBJ databases">
        <title>Taxonomic study of unclassified bacteria belonging to the class Ktedonobacteria.</title>
        <authorList>
            <person name="Yabe S."/>
            <person name="Wang C.M."/>
            <person name="Zheng Y."/>
            <person name="Sakai Y."/>
            <person name="Cavaletti L."/>
            <person name="Monciardini P."/>
            <person name="Donadio S."/>
        </authorList>
    </citation>
    <scope>NUCLEOTIDE SEQUENCE</scope>
    <source>
        <strain evidence="5">SOSP1-1</strain>
    </source>
</reference>
<evidence type="ECO:0000256" key="3">
    <source>
        <dbReference type="ARBA" id="ARBA00022898"/>
    </source>
</evidence>